<comment type="caution">
    <text evidence="1">The sequence shown here is derived from an EMBL/GenBank/DDBJ whole genome shotgun (WGS) entry which is preliminary data.</text>
</comment>
<organism evidence="1">
    <name type="scientific">marine sediment metagenome</name>
    <dbReference type="NCBI Taxonomy" id="412755"/>
    <lineage>
        <taxon>unclassified sequences</taxon>
        <taxon>metagenomes</taxon>
        <taxon>ecological metagenomes</taxon>
    </lineage>
</organism>
<reference evidence="1" key="1">
    <citation type="journal article" date="2015" name="Nature">
        <title>Complex archaea that bridge the gap between prokaryotes and eukaryotes.</title>
        <authorList>
            <person name="Spang A."/>
            <person name="Saw J.H."/>
            <person name="Jorgensen S.L."/>
            <person name="Zaremba-Niedzwiedzka K."/>
            <person name="Martijn J."/>
            <person name="Lind A.E."/>
            <person name="van Eijk R."/>
            <person name="Schleper C."/>
            <person name="Guy L."/>
            <person name="Ettema T.J."/>
        </authorList>
    </citation>
    <scope>NUCLEOTIDE SEQUENCE</scope>
</reference>
<gene>
    <name evidence="1" type="ORF">LCGC14_2681280</name>
</gene>
<proteinExistence type="predicted"/>
<dbReference type="AlphaFoldDB" id="A0A0F9CD00"/>
<dbReference type="EMBL" id="LAZR01047277">
    <property type="protein sequence ID" value="KKK94596.1"/>
    <property type="molecule type" value="Genomic_DNA"/>
</dbReference>
<sequence>MTDKLKTYEFRCRGIIHARCEGDAKIALNVQTVIMFAKMSKNPQEDVCIKLSNIELLGEVEED</sequence>
<protein>
    <submittedName>
        <fullName evidence="1">Uncharacterized protein</fullName>
    </submittedName>
</protein>
<accession>A0A0F9CD00</accession>
<evidence type="ECO:0000313" key="1">
    <source>
        <dbReference type="EMBL" id="KKK94596.1"/>
    </source>
</evidence>
<name>A0A0F9CD00_9ZZZZ</name>